<reference evidence="2 3" key="1">
    <citation type="submission" date="2018-03" db="EMBL/GenBank/DDBJ databases">
        <title>Draft Genome Sequences of the Obligatory Marine Myxobacteria Enhygromyxa salina SWB005.</title>
        <authorList>
            <person name="Poehlein A."/>
            <person name="Moghaddam J.A."/>
            <person name="Harms H."/>
            <person name="Alanjari M."/>
            <person name="Koenig G.M."/>
            <person name="Daniel R."/>
            <person name="Schaeberle T.F."/>
        </authorList>
    </citation>
    <scope>NUCLEOTIDE SEQUENCE [LARGE SCALE GENOMIC DNA]</scope>
    <source>
        <strain evidence="2 3">SWB005</strain>
    </source>
</reference>
<gene>
    <name evidence="2" type="ORF">ENSA5_43580</name>
</gene>
<accession>A0A2S9XK81</accession>
<protein>
    <recommendedName>
        <fullName evidence="4">Lipoprotein</fullName>
    </recommendedName>
</protein>
<dbReference type="OrthoDB" id="5507188at2"/>
<evidence type="ECO:0008006" key="4">
    <source>
        <dbReference type="Google" id="ProtNLM"/>
    </source>
</evidence>
<keyword evidence="1" id="KW-0732">Signal</keyword>
<dbReference type="RefSeq" id="WP_106393638.1">
    <property type="nucleotide sequence ID" value="NZ_PVNK01000188.1"/>
</dbReference>
<dbReference type="Proteomes" id="UP000237968">
    <property type="component" value="Unassembled WGS sequence"/>
</dbReference>
<sequence>MARSITASFAVLGLVALGLTACDAKENPYEVKKKASVDIHSYEKEMTPEELAEARKAAGHPSTDQIAEENAKMFEKGAREYVKTRLPEYRDIVTELRAYLDQIEKGAPKWKDDAAFEKFNTKYKADVDAFLDVYDELTAKGVEGGNTQADLGWAVRAWEALNNDLGPGVIDNAQLPVAIKEIRDRLDKVSAALDDIEKDETLEVNPLYKAPKKDKRKKKK</sequence>
<dbReference type="PROSITE" id="PS51257">
    <property type="entry name" value="PROKAR_LIPOPROTEIN"/>
    <property type="match status" value="1"/>
</dbReference>
<evidence type="ECO:0000313" key="2">
    <source>
        <dbReference type="EMBL" id="PRP93263.1"/>
    </source>
</evidence>
<evidence type="ECO:0000256" key="1">
    <source>
        <dbReference type="SAM" id="SignalP"/>
    </source>
</evidence>
<organism evidence="2 3">
    <name type="scientific">Enhygromyxa salina</name>
    <dbReference type="NCBI Taxonomy" id="215803"/>
    <lineage>
        <taxon>Bacteria</taxon>
        <taxon>Pseudomonadati</taxon>
        <taxon>Myxococcota</taxon>
        <taxon>Polyangia</taxon>
        <taxon>Nannocystales</taxon>
        <taxon>Nannocystaceae</taxon>
        <taxon>Enhygromyxa</taxon>
    </lineage>
</organism>
<evidence type="ECO:0000313" key="3">
    <source>
        <dbReference type="Proteomes" id="UP000237968"/>
    </source>
</evidence>
<keyword evidence="3" id="KW-1185">Reference proteome</keyword>
<comment type="caution">
    <text evidence="2">The sequence shown here is derived from an EMBL/GenBank/DDBJ whole genome shotgun (WGS) entry which is preliminary data.</text>
</comment>
<feature type="chain" id="PRO_5015627981" description="Lipoprotein" evidence="1">
    <location>
        <begin position="22"/>
        <end position="220"/>
    </location>
</feature>
<feature type="signal peptide" evidence="1">
    <location>
        <begin position="1"/>
        <end position="21"/>
    </location>
</feature>
<dbReference type="AlphaFoldDB" id="A0A2S9XK81"/>
<dbReference type="EMBL" id="PVNK01000188">
    <property type="protein sequence ID" value="PRP93263.1"/>
    <property type="molecule type" value="Genomic_DNA"/>
</dbReference>
<proteinExistence type="predicted"/>
<name>A0A2S9XK81_9BACT</name>